<dbReference type="OrthoDB" id="9803233at2"/>
<dbReference type="InterPro" id="IPR050680">
    <property type="entry name" value="YpeA/RimI_acetyltransf"/>
</dbReference>
<gene>
    <name evidence="4" type="ORF">DM194_04200</name>
</gene>
<evidence type="ECO:0000313" key="5">
    <source>
        <dbReference type="Proteomes" id="UP000249605"/>
    </source>
</evidence>
<keyword evidence="1 4" id="KW-0808">Transferase</keyword>
<accession>A0A2U9S1P0</accession>
<evidence type="ECO:0000259" key="3">
    <source>
        <dbReference type="PROSITE" id="PS51186"/>
    </source>
</evidence>
<dbReference type="Gene3D" id="3.40.630.30">
    <property type="match status" value="1"/>
</dbReference>
<evidence type="ECO:0000313" key="4">
    <source>
        <dbReference type="EMBL" id="AWU93525.1"/>
    </source>
</evidence>
<dbReference type="PANTHER" id="PTHR43420:SF12">
    <property type="entry name" value="N-ACETYLTRANSFERASE DOMAIN-CONTAINING PROTEIN"/>
    <property type="match status" value="1"/>
</dbReference>
<dbReference type="PROSITE" id="PS51186">
    <property type="entry name" value="GNAT"/>
    <property type="match status" value="1"/>
</dbReference>
<dbReference type="RefSeq" id="WP_111066066.1">
    <property type="nucleotide sequence ID" value="NZ_CP029829.1"/>
</dbReference>
<dbReference type="CDD" id="cd04301">
    <property type="entry name" value="NAT_SF"/>
    <property type="match status" value="1"/>
</dbReference>
<dbReference type="KEGG" id="azm:DM194_04200"/>
<proteinExistence type="predicted"/>
<dbReference type="GO" id="GO:0016747">
    <property type="term" value="F:acyltransferase activity, transferring groups other than amino-acyl groups"/>
    <property type="evidence" value="ECO:0007669"/>
    <property type="project" value="InterPro"/>
</dbReference>
<sequence length="182" mass="19447">MRHEIAPVHCDATCIVIRRAKAADIPALLAIEEQSFATDRMTRRNFRYAILKAKGVVLVADCQVGNCQSGGHPPGDGRRPVAYGVLGFHAGTSLARLTSFAVEPGNRGRGIARRLLSALEDAAAAHGCAGLRLEVRADNAAAIALYTAAGYRRFAVYPAYYEDDMAALRLEKPLQTPSPAAS</sequence>
<dbReference type="AlphaFoldDB" id="A0A2U9S1P0"/>
<dbReference type="Proteomes" id="UP000249605">
    <property type="component" value="Chromosome"/>
</dbReference>
<organism evidence="4 5">
    <name type="scientific">Azospirillum ramasamyi</name>
    <dbReference type="NCBI Taxonomy" id="682998"/>
    <lineage>
        <taxon>Bacteria</taxon>
        <taxon>Pseudomonadati</taxon>
        <taxon>Pseudomonadota</taxon>
        <taxon>Alphaproteobacteria</taxon>
        <taxon>Rhodospirillales</taxon>
        <taxon>Azospirillaceae</taxon>
        <taxon>Azospirillum</taxon>
    </lineage>
</organism>
<dbReference type="Pfam" id="PF00583">
    <property type="entry name" value="Acetyltransf_1"/>
    <property type="match status" value="1"/>
</dbReference>
<dbReference type="InterPro" id="IPR000182">
    <property type="entry name" value="GNAT_dom"/>
</dbReference>
<protein>
    <submittedName>
        <fullName evidence="4">Ribosomal-protein-alanine acetyltransferase</fullName>
    </submittedName>
</protein>
<evidence type="ECO:0000256" key="1">
    <source>
        <dbReference type="ARBA" id="ARBA00022679"/>
    </source>
</evidence>
<reference evidence="4 5" key="1">
    <citation type="journal article" date="2019" name="Int. J. Syst. Evol. Microbiol.">
        <title>Azospirillum ramasamyi sp. nov., a novel diazotrophic bacterium isolated from fermented bovine products.</title>
        <authorList>
            <person name="Anandham R."/>
            <person name="Heo J."/>
            <person name="Krishnamoorthy R."/>
            <person name="SenthilKumar M."/>
            <person name="Gopal N.O."/>
            <person name="Kim S.J."/>
            <person name="Kwon S.W."/>
        </authorList>
    </citation>
    <scope>NUCLEOTIDE SEQUENCE [LARGE SCALE GENOMIC DNA]</scope>
    <source>
        <strain evidence="4 5">M2T2B2</strain>
    </source>
</reference>
<keyword evidence="2" id="KW-0012">Acyltransferase</keyword>
<evidence type="ECO:0000256" key="2">
    <source>
        <dbReference type="ARBA" id="ARBA00023315"/>
    </source>
</evidence>
<dbReference type="InterPro" id="IPR016181">
    <property type="entry name" value="Acyl_CoA_acyltransferase"/>
</dbReference>
<dbReference type="EMBL" id="CP029829">
    <property type="protein sequence ID" value="AWU93525.1"/>
    <property type="molecule type" value="Genomic_DNA"/>
</dbReference>
<feature type="domain" description="N-acetyltransferase" evidence="3">
    <location>
        <begin position="15"/>
        <end position="175"/>
    </location>
</feature>
<keyword evidence="5" id="KW-1185">Reference proteome</keyword>
<name>A0A2U9S1P0_9PROT</name>
<dbReference type="PANTHER" id="PTHR43420">
    <property type="entry name" value="ACETYLTRANSFERASE"/>
    <property type="match status" value="1"/>
</dbReference>
<dbReference type="SUPFAM" id="SSF55729">
    <property type="entry name" value="Acyl-CoA N-acyltransferases (Nat)"/>
    <property type="match status" value="1"/>
</dbReference>